<keyword evidence="3" id="KW-0406">Ion transport</keyword>
<dbReference type="InterPro" id="IPR016024">
    <property type="entry name" value="ARM-type_fold"/>
</dbReference>
<reference evidence="5 6" key="1">
    <citation type="submission" date="2018-06" db="EMBL/GenBank/DDBJ databases">
        <title>WGS assembly of Brassica rapa FPsc.</title>
        <authorList>
            <person name="Bowman J."/>
            <person name="Kohchi T."/>
            <person name="Yamato K."/>
            <person name="Jenkins J."/>
            <person name="Shu S."/>
            <person name="Ishizaki K."/>
            <person name="Yamaoka S."/>
            <person name="Nishihama R."/>
            <person name="Nakamura Y."/>
            <person name="Berger F."/>
            <person name="Adam C."/>
            <person name="Aki S."/>
            <person name="Althoff F."/>
            <person name="Araki T."/>
            <person name="Arteaga-Vazquez M."/>
            <person name="Balasubrmanian S."/>
            <person name="Bauer D."/>
            <person name="Boehm C."/>
            <person name="Briginshaw L."/>
            <person name="Caballero-Perez J."/>
            <person name="Catarino B."/>
            <person name="Chen F."/>
            <person name="Chiyoda S."/>
            <person name="Chovatia M."/>
            <person name="Davies K."/>
            <person name="Delmans M."/>
            <person name="Demura T."/>
            <person name="Dierschke T."/>
            <person name="Dolan L."/>
            <person name="Dorantes-Acosta A."/>
            <person name="Eklund D."/>
            <person name="Florent S."/>
            <person name="Flores-Sandoval E."/>
            <person name="Fujiyama A."/>
            <person name="Fukuzawa H."/>
            <person name="Galik B."/>
            <person name="Grimanelli D."/>
            <person name="Grimwood J."/>
            <person name="Grossniklaus U."/>
            <person name="Hamada T."/>
            <person name="Haseloff J."/>
            <person name="Hetherington A."/>
            <person name="Higo A."/>
            <person name="Hirakawa Y."/>
            <person name="Hundley H."/>
            <person name="Ikeda Y."/>
            <person name="Inoue K."/>
            <person name="Inoue S."/>
            <person name="Ishida S."/>
            <person name="Jia Q."/>
            <person name="Kakita M."/>
            <person name="Kanazawa T."/>
            <person name="Kawai Y."/>
            <person name="Kawashima T."/>
            <person name="Kennedy M."/>
            <person name="Kinose K."/>
            <person name="Kinoshita T."/>
            <person name="Kohara Y."/>
            <person name="Koide E."/>
            <person name="Komatsu K."/>
            <person name="Kopischke S."/>
            <person name="Kubo M."/>
            <person name="Kyozuka J."/>
            <person name="Lagercrantz U."/>
            <person name="Lin S."/>
            <person name="Lindquist E."/>
            <person name="Lipzen A."/>
            <person name="Lu C."/>
            <person name="Luna E."/>
            <person name="Martienssen R."/>
            <person name="Minamino N."/>
            <person name="Mizutani M."/>
            <person name="Mizutani M."/>
            <person name="Mochizuki N."/>
            <person name="Monte I."/>
            <person name="Mosher R."/>
            <person name="Nagasaki H."/>
            <person name="Nakagami H."/>
            <person name="Naramoto S."/>
            <person name="Nishitani K."/>
            <person name="Ohtani M."/>
            <person name="Okamoto T."/>
            <person name="Okumura M."/>
            <person name="Phillips J."/>
            <person name="Pollak B."/>
            <person name="Reinders A."/>
            <person name="Roevekamp M."/>
            <person name="Sano R."/>
            <person name="Sawa S."/>
            <person name="Schmid M."/>
            <person name="Shirakawa M."/>
            <person name="Solano R."/>
            <person name="Spunde A."/>
            <person name="Suetsugu N."/>
            <person name="Sugano S."/>
            <person name="Sugiyama A."/>
            <person name="Sun R."/>
            <person name="Suzuki Y."/>
            <person name="Takenaka M."/>
            <person name="Takezawa D."/>
            <person name="Tomogane H."/>
            <person name="Tsuzuki M."/>
            <person name="Ueda T."/>
            <person name="Umeda M."/>
            <person name="Ward J."/>
            <person name="Watanabe Y."/>
            <person name="Yazaki K."/>
            <person name="Yokoyama R."/>
            <person name="Yoshitake Y."/>
            <person name="Yotsui I."/>
            <person name="Zachgo S."/>
            <person name="Schmutz J."/>
        </authorList>
    </citation>
    <scope>NUCLEOTIDE SEQUENCE [LARGE SCALE GENOMIC DNA]</scope>
    <source>
        <strain evidence="6">cv. B-3</strain>
    </source>
</reference>
<sequence length="261" mass="29376">MAPFPSDKPEGVAISCLSTLLKEPVVRSSFVQADGVKLLVPLISPASTQQSIQLLYETCLCIWLLSYDEPAIEYLATSRTMQRLTEVVKSSTKKKVVRVVILTFRNLLPKGTFGAQMVDLGLPHIIHSLKTQAWSDEDLLDTLNQLEEGLKDKIRKLSSFDKYKQKRENVTSFEENDFQILMVHLTILDTSSDPRSLAVACYDLSQYIQYHAAGRVIVTDLKAKERVMKLMAHENAEVTKNALLCIQRLLLGAKYASFLQV</sequence>
<dbReference type="Pfam" id="PF11698">
    <property type="entry name" value="V-ATPase_H_C"/>
    <property type="match status" value="1"/>
</dbReference>
<evidence type="ECO:0000313" key="5">
    <source>
        <dbReference type="EMBL" id="RID50493.1"/>
    </source>
</evidence>
<keyword evidence="3" id="KW-0813">Transport</keyword>
<dbReference type="EMBL" id="CM010635">
    <property type="protein sequence ID" value="RID50493.1"/>
    <property type="molecule type" value="Genomic_DNA"/>
</dbReference>
<dbReference type="InterPro" id="IPR004908">
    <property type="entry name" value="ATPase_V1-cplx_hsu"/>
</dbReference>
<evidence type="ECO:0000256" key="2">
    <source>
        <dbReference type="ARBA" id="ARBA00022781"/>
    </source>
</evidence>
<evidence type="ECO:0000256" key="1">
    <source>
        <dbReference type="ARBA" id="ARBA00008613"/>
    </source>
</evidence>
<name>A0A397YKN9_BRACM</name>
<organism evidence="5 6">
    <name type="scientific">Brassica campestris</name>
    <name type="common">Field mustard</name>
    <dbReference type="NCBI Taxonomy" id="3711"/>
    <lineage>
        <taxon>Eukaryota</taxon>
        <taxon>Viridiplantae</taxon>
        <taxon>Streptophyta</taxon>
        <taxon>Embryophyta</taxon>
        <taxon>Tracheophyta</taxon>
        <taxon>Spermatophyta</taxon>
        <taxon>Magnoliopsida</taxon>
        <taxon>eudicotyledons</taxon>
        <taxon>Gunneridae</taxon>
        <taxon>Pentapetalae</taxon>
        <taxon>rosids</taxon>
        <taxon>malvids</taxon>
        <taxon>Brassicales</taxon>
        <taxon>Brassicaceae</taxon>
        <taxon>Brassiceae</taxon>
        <taxon>Brassica</taxon>
    </lineage>
</organism>
<dbReference type="Proteomes" id="UP000264353">
    <property type="component" value="Chromosome A8"/>
</dbReference>
<evidence type="ECO:0000259" key="4">
    <source>
        <dbReference type="Pfam" id="PF11698"/>
    </source>
</evidence>
<dbReference type="GO" id="GO:0046961">
    <property type="term" value="F:proton-transporting ATPase activity, rotational mechanism"/>
    <property type="evidence" value="ECO:0007669"/>
    <property type="project" value="InterPro"/>
</dbReference>
<keyword evidence="2" id="KW-0375">Hydrogen ion transport</keyword>
<dbReference type="Gene3D" id="1.25.10.10">
    <property type="entry name" value="Leucine-rich Repeat Variant"/>
    <property type="match status" value="1"/>
</dbReference>
<gene>
    <name evidence="5" type="ORF">BRARA_H01219</name>
</gene>
<dbReference type="SUPFAM" id="SSF48371">
    <property type="entry name" value="ARM repeat"/>
    <property type="match status" value="1"/>
</dbReference>
<evidence type="ECO:0000256" key="3">
    <source>
        <dbReference type="ARBA" id="ARBA00023065"/>
    </source>
</evidence>
<protein>
    <recommendedName>
        <fullName evidence="4">ATPase V1 complex subunit H C-terminal domain-containing protein</fullName>
    </recommendedName>
</protein>
<dbReference type="Pfam" id="PF03224">
    <property type="entry name" value="V-ATPase_H_N"/>
    <property type="match status" value="1"/>
</dbReference>
<dbReference type="AlphaFoldDB" id="A0A397YKN9"/>
<comment type="similarity">
    <text evidence="1">Belongs to the V-ATPase H subunit family.</text>
</comment>
<dbReference type="PANTHER" id="PTHR10698">
    <property type="entry name" value="V-TYPE PROTON ATPASE SUBUNIT H"/>
    <property type="match status" value="1"/>
</dbReference>
<feature type="domain" description="ATPase V1 complex subunit H C-terminal" evidence="4">
    <location>
        <begin position="167"/>
        <end position="251"/>
    </location>
</feature>
<proteinExistence type="inferred from homology"/>
<accession>A0A397YKN9</accession>
<dbReference type="InterPro" id="IPR011987">
    <property type="entry name" value="ATPase_V1-cplx_hsu_C"/>
</dbReference>
<dbReference type="PANTHER" id="PTHR10698:SF3">
    <property type="entry name" value="V-TYPE PROTON ATPASE SUBUNIT H"/>
    <property type="match status" value="1"/>
</dbReference>
<evidence type="ECO:0000313" key="6">
    <source>
        <dbReference type="Proteomes" id="UP000264353"/>
    </source>
</evidence>
<dbReference type="GO" id="GO:0000221">
    <property type="term" value="C:vacuolar proton-transporting V-type ATPase, V1 domain"/>
    <property type="evidence" value="ECO:0007669"/>
    <property type="project" value="InterPro"/>
</dbReference>
<dbReference type="InterPro" id="IPR011989">
    <property type="entry name" value="ARM-like"/>
</dbReference>